<evidence type="ECO:0000256" key="1">
    <source>
        <dbReference type="ARBA" id="ARBA00008309"/>
    </source>
</evidence>
<gene>
    <name evidence="4" type="ORF">HNAJ_LOCUS4868</name>
</gene>
<dbReference type="OrthoDB" id="6261077at2759"/>
<organism evidence="6">
    <name type="scientific">Rodentolepis nana</name>
    <name type="common">Dwarf tapeworm</name>
    <name type="synonym">Hymenolepis nana</name>
    <dbReference type="NCBI Taxonomy" id="102285"/>
    <lineage>
        <taxon>Eukaryota</taxon>
        <taxon>Metazoa</taxon>
        <taxon>Spiralia</taxon>
        <taxon>Lophotrochozoa</taxon>
        <taxon>Platyhelminthes</taxon>
        <taxon>Cestoda</taxon>
        <taxon>Eucestoda</taxon>
        <taxon>Cyclophyllidea</taxon>
        <taxon>Hymenolepididae</taxon>
        <taxon>Rodentolepis</taxon>
    </lineage>
</organism>
<feature type="region of interest" description="Disordered" evidence="2">
    <location>
        <begin position="257"/>
        <end position="276"/>
    </location>
</feature>
<dbReference type="Proteomes" id="UP000278807">
    <property type="component" value="Unassembled WGS sequence"/>
</dbReference>
<reference evidence="6" key="1">
    <citation type="submission" date="2017-02" db="UniProtKB">
        <authorList>
            <consortium name="WormBaseParasite"/>
        </authorList>
    </citation>
    <scope>IDENTIFICATION</scope>
</reference>
<dbReference type="Pfam" id="PF12516">
    <property type="entry name" value="DUF3719"/>
    <property type="match status" value="1"/>
</dbReference>
<reference evidence="4 5" key="2">
    <citation type="submission" date="2018-11" db="EMBL/GenBank/DDBJ databases">
        <authorList>
            <consortium name="Pathogen Informatics"/>
        </authorList>
    </citation>
    <scope>NUCLEOTIDE SEQUENCE [LARGE SCALE GENOMIC DNA]</scope>
</reference>
<dbReference type="InterPro" id="IPR039630">
    <property type="entry name" value="FAM149"/>
</dbReference>
<keyword evidence="5" id="KW-1185">Reference proteome</keyword>
<dbReference type="AlphaFoldDB" id="A0A0R3TCT1"/>
<evidence type="ECO:0000313" key="6">
    <source>
        <dbReference type="WBParaSite" id="HNAJ_0000487001-mRNA-1"/>
    </source>
</evidence>
<dbReference type="EMBL" id="UZAE01003758">
    <property type="protein sequence ID" value="VDO00728.1"/>
    <property type="molecule type" value="Genomic_DNA"/>
</dbReference>
<evidence type="ECO:0000256" key="2">
    <source>
        <dbReference type="SAM" id="MobiDB-lite"/>
    </source>
</evidence>
<evidence type="ECO:0000259" key="3">
    <source>
        <dbReference type="Pfam" id="PF12516"/>
    </source>
</evidence>
<feature type="compositionally biased region" description="Basic and acidic residues" evidence="2">
    <location>
        <begin position="258"/>
        <end position="268"/>
    </location>
</feature>
<dbReference type="WBParaSite" id="HNAJ_0000487001-mRNA-1">
    <property type="protein sequence ID" value="HNAJ_0000487001-mRNA-1"/>
    <property type="gene ID" value="HNAJ_0000487001"/>
</dbReference>
<protein>
    <submittedName>
        <fullName evidence="6">DUF3719 domain-containing protein</fullName>
    </submittedName>
</protein>
<evidence type="ECO:0000313" key="4">
    <source>
        <dbReference type="EMBL" id="VDO00728.1"/>
    </source>
</evidence>
<dbReference type="PANTHER" id="PTHR31997">
    <property type="entry name" value="AGAP003710-PA"/>
    <property type="match status" value="1"/>
</dbReference>
<comment type="similarity">
    <text evidence="1">Belongs to the FAM149 family.</text>
</comment>
<feature type="compositionally biased region" description="Polar residues" evidence="2">
    <location>
        <begin position="78"/>
        <end position="90"/>
    </location>
</feature>
<dbReference type="InterPro" id="IPR022194">
    <property type="entry name" value="DUF3719"/>
</dbReference>
<evidence type="ECO:0000313" key="5">
    <source>
        <dbReference type="Proteomes" id="UP000278807"/>
    </source>
</evidence>
<sequence>MPAPSIRQMPPPITHLPNIPDWLSLYSSLTSTRDFNEIKQNSCTVTKTVISPVPSPLSIMFKNRPHKPNLIKDKQNGNKETSNLTSSNKNNGYVHKVDNFSLDRSTAPLLLAAHDKYYDLSTFSSDDFSFTTNANDVTSITSSDWGDEACEIDRQKSHHLKQLFNAIDQLLFEPGCLTNFSSNTGSDNQNSPVNPTNSGLMLVRNLLPECEEWASKFPHFRIRGLQIHPPQPPQLSTKQQKALYPHYMQNRSLGHQPDAFKRFSKSPDAKTPQPTQADLTVGQQFTYGFK</sequence>
<dbReference type="STRING" id="102285.A0A0R3TCT1"/>
<proteinExistence type="inferred from homology"/>
<feature type="domain" description="DUF3719" evidence="3">
    <location>
        <begin position="203"/>
        <end position="231"/>
    </location>
</feature>
<feature type="region of interest" description="Disordered" evidence="2">
    <location>
        <begin position="67"/>
        <end position="90"/>
    </location>
</feature>
<accession>A0A0R3TCT1</accession>
<dbReference type="PANTHER" id="PTHR31997:SF1">
    <property type="entry name" value="AGAP003710-PA"/>
    <property type="match status" value="1"/>
</dbReference>
<name>A0A0R3TCT1_RODNA</name>